<sequence>MQALRGTDGDRQARNVPTLSELITERKTLRGFSYADLENRADSVISRQRWQQLGTGVRIKEFPEPATIEAMAAALDVDVAEVVLAAARSIGLNVQRGAQSDLAARLPYSADKLSPVQQDAIVTLVRSITEVHDVVPADSSSSSRAPRKAKQGKKITRKAAALTSPDQDDELAKRRNQGRNFETDPIIEDDKAAYPGDDTPTDYEQQAGPDTESQDREDGDAEE</sequence>
<dbReference type="EMBL" id="MK279906">
    <property type="protein sequence ID" value="AZS12331.1"/>
    <property type="molecule type" value="Genomic_DNA"/>
</dbReference>
<dbReference type="GeneID" id="55010015"/>
<dbReference type="GO" id="GO:0003677">
    <property type="term" value="F:DNA binding"/>
    <property type="evidence" value="ECO:0007669"/>
    <property type="project" value="InterPro"/>
</dbReference>
<keyword evidence="3" id="KW-1185">Reference proteome</keyword>
<organism evidence="2 3">
    <name type="scientific">Gordonia phage Kenna</name>
    <dbReference type="NCBI Taxonomy" id="2499025"/>
    <lineage>
        <taxon>Viruses</taxon>
        <taxon>Duplodnaviria</taxon>
        <taxon>Heunggongvirae</taxon>
        <taxon>Uroviricota</taxon>
        <taxon>Caudoviricetes</taxon>
        <taxon>Langleyhallvirinae</taxon>
        <taxon>Getalongvirus</taxon>
        <taxon>Getalongvirus kenna</taxon>
    </lineage>
</organism>
<evidence type="ECO:0000313" key="3">
    <source>
        <dbReference type="Proteomes" id="UP000287034"/>
    </source>
</evidence>
<dbReference type="KEGG" id="vg:55010015"/>
<feature type="compositionally biased region" description="Basic residues" evidence="1">
    <location>
        <begin position="145"/>
        <end position="157"/>
    </location>
</feature>
<evidence type="ECO:0000256" key="1">
    <source>
        <dbReference type="SAM" id="MobiDB-lite"/>
    </source>
</evidence>
<proteinExistence type="predicted"/>
<reference evidence="2 3" key="1">
    <citation type="submission" date="2018-12" db="EMBL/GenBank/DDBJ databases">
        <authorList>
            <person name="Schwell I.Y."/>
            <person name="Nasser A.S."/>
            <person name="Makara A.R."/>
            <person name="Candra L.M."/>
            <person name="Okorie E.C."/>
            <person name="Grossman C.A."/>
            <person name="Agarwal Y.D."/>
            <person name="Houseworth C.D."/>
            <person name="Aull H.G."/>
            <person name="Bortz R.L."/>
            <person name="Warner M.H."/>
            <person name="Garlena R.A."/>
            <person name="Russell D.A."/>
            <person name="Pope W.H."/>
            <person name="Jacobs-Sera D."/>
            <person name="Hatfull G.F."/>
        </authorList>
    </citation>
    <scope>NUCLEOTIDE SEQUENCE [LARGE SCALE GENOMIC DNA]</scope>
</reference>
<evidence type="ECO:0000313" key="2">
    <source>
        <dbReference type="EMBL" id="AZS12331.1"/>
    </source>
</evidence>
<dbReference type="Gene3D" id="1.10.260.40">
    <property type="entry name" value="lambda repressor-like DNA-binding domains"/>
    <property type="match status" value="1"/>
</dbReference>
<name>A0A3S9UPW0_9CAUD</name>
<dbReference type="RefSeq" id="YP_009818671.1">
    <property type="nucleotide sequence ID" value="NC_048141.1"/>
</dbReference>
<accession>A0A3S9UPW0</accession>
<feature type="region of interest" description="Disordered" evidence="1">
    <location>
        <begin position="135"/>
        <end position="223"/>
    </location>
</feature>
<gene>
    <name evidence="2" type="primary">55</name>
    <name evidence="2" type="ORF">SEA_KENNA_55</name>
</gene>
<dbReference type="Proteomes" id="UP000287034">
    <property type="component" value="Segment"/>
</dbReference>
<protein>
    <submittedName>
        <fullName evidence="2">Immunity repressor</fullName>
    </submittedName>
</protein>
<dbReference type="InterPro" id="IPR010982">
    <property type="entry name" value="Lambda_DNA-bd_dom_sf"/>
</dbReference>